<evidence type="ECO:0000313" key="1">
    <source>
        <dbReference type="EMBL" id="MCP3055846.1"/>
    </source>
</evidence>
<evidence type="ECO:0000313" key="2">
    <source>
        <dbReference type="Proteomes" id="UP001155220"/>
    </source>
</evidence>
<dbReference type="AlphaFoldDB" id="A0A9X2H7R1"/>
<proteinExistence type="predicted"/>
<sequence length="47" mass="5084">MGSSVIQAEYRQNRNGFQLVLDENESEAAVRIGASATENADDGRNVT</sequence>
<keyword evidence="2" id="KW-1185">Reference proteome</keyword>
<organism evidence="1 2">
    <name type="scientific">Aurantimonas marianensis</name>
    <dbReference type="NCBI Taxonomy" id="2920428"/>
    <lineage>
        <taxon>Bacteria</taxon>
        <taxon>Pseudomonadati</taxon>
        <taxon>Pseudomonadota</taxon>
        <taxon>Alphaproteobacteria</taxon>
        <taxon>Hyphomicrobiales</taxon>
        <taxon>Aurantimonadaceae</taxon>
        <taxon>Aurantimonas</taxon>
    </lineage>
</organism>
<dbReference type="Proteomes" id="UP001155220">
    <property type="component" value="Unassembled WGS sequence"/>
</dbReference>
<gene>
    <name evidence="1" type="ORF">MJ956_11935</name>
</gene>
<protein>
    <submittedName>
        <fullName evidence="1">Uncharacterized protein</fullName>
    </submittedName>
</protein>
<reference evidence="1" key="1">
    <citation type="submission" date="2022-03" db="EMBL/GenBank/DDBJ databases">
        <title>Aurantimonas Liuensis sp. Nov., isolated from the hadal seawater of the Mariana Trench.</title>
        <authorList>
            <person name="Liu R."/>
        </authorList>
    </citation>
    <scope>NUCLEOTIDE SEQUENCE</scope>
    <source>
        <strain evidence="1">LRZ36</strain>
    </source>
</reference>
<accession>A0A9X2H7R1</accession>
<name>A0A9X2H7R1_9HYPH</name>
<dbReference type="RefSeq" id="WP_253964680.1">
    <property type="nucleotide sequence ID" value="NZ_JALHBS010000069.1"/>
</dbReference>
<dbReference type="EMBL" id="JALHBS010000069">
    <property type="protein sequence ID" value="MCP3055846.1"/>
    <property type="molecule type" value="Genomic_DNA"/>
</dbReference>
<comment type="caution">
    <text evidence="1">The sequence shown here is derived from an EMBL/GenBank/DDBJ whole genome shotgun (WGS) entry which is preliminary data.</text>
</comment>